<dbReference type="InterPro" id="IPR013783">
    <property type="entry name" value="Ig-like_fold"/>
</dbReference>
<evidence type="ECO:0000256" key="1">
    <source>
        <dbReference type="ARBA" id="ARBA00022659"/>
    </source>
</evidence>
<feature type="region of interest" description="Disordered" evidence="5">
    <location>
        <begin position="75"/>
        <end position="98"/>
    </location>
</feature>
<feature type="disulfide bond" evidence="4">
    <location>
        <begin position="132"/>
        <end position="159"/>
    </location>
</feature>
<accession>A0A8X6JGX0</accession>
<dbReference type="GO" id="GO:0005615">
    <property type="term" value="C:extracellular space"/>
    <property type="evidence" value="ECO:0007669"/>
    <property type="project" value="TreeGrafter"/>
</dbReference>
<dbReference type="PANTHER" id="PTHR45785">
    <property type="entry name" value="COMPLEMENT FACTOR H-RELATED"/>
    <property type="match status" value="1"/>
</dbReference>
<keyword evidence="2" id="KW-0732">Signal</keyword>
<dbReference type="InterPro" id="IPR051503">
    <property type="entry name" value="ComplSys_Reg/VirEntry_Med"/>
</dbReference>
<dbReference type="PROSITE" id="PS50923">
    <property type="entry name" value="SUSHI"/>
    <property type="match status" value="4"/>
</dbReference>
<dbReference type="EMBL" id="BMAO01035799">
    <property type="protein sequence ID" value="GFR06051.1"/>
    <property type="molecule type" value="Genomic_DNA"/>
</dbReference>
<evidence type="ECO:0000313" key="8">
    <source>
        <dbReference type="Proteomes" id="UP000887116"/>
    </source>
</evidence>
<evidence type="ECO:0000256" key="5">
    <source>
        <dbReference type="SAM" id="MobiDB-lite"/>
    </source>
</evidence>
<feature type="domain" description="Sushi" evidence="6">
    <location>
        <begin position="420"/>
        <end position="487"/>
    </location>
</feature>
<dbReference type="GO" id="GO:0006956">
    <property type="term" value="P:complement activation"/>
    <property type="evidence" value="ECO:0007669"/>
    <property type="project" value="TreeGrafter"/>
</dbReference>
<dbReference type="PANTHER" id="PTHR45785:SF7">
    <property type="entry name" value="COMPLEMENT FACTOR H"/>
    <property type="match status" value="1"/>
</dbReference>
<evidence type="ECO:0000313" key="7">
    <source>
        <dbReference type="EMBL" id="GFR06051.1"/>
    </source>
</evidence>
<evidence type="ECO:0000256" key="3">
    <source>
        <dbReference type="ARBA" id="ARBA00023157"/>
    </source>
</evidence>
<dbReference type="InterPro" id="IPR035976">
    <property type="entry name" value="Sushi/SCR/CCP_sf"/>
</dbReference>
<evidence type="ECO:0000259" key="6">
    <source>
        <dbReference type="PROSITE" id="PS50923"/>
    </source>
</evidence>
<gene>
    <name evidence="7" type="primary">X975_24303</name>
    <name evidence="7" type="ORF">TNCT_131301</name>
</gene>
<keyword evidence="8" id="KW-1185">Reference proteome</keyword>
<dbReference type="SUPFAM" id="SSF57535">
    <property type="entry name" value="Complement control module/SCR domain"/>
    <property type="match status" value="4"/>
</dbReference>
<comment type="caution">
    <text evidence="7">The sequence shown here is derived from an EMBL/GenBank/DDBJ whole genome shotgun (WGS) entry which is preliminary data.</text>
</comment>
<reference evidence="7" key="1">
    <citation type="submission" date="2020-07" db="EMBL/GenBank/DDBJ databases">
        <title>Multicomponent nature underlies the extraordinary mechanical properties of spider dragline silk.</title>
        <authorList>
            <person name="Kono N."/>
            <person name="Nakamura H."/>
            <person name="Mori M."/>
            <person name="Yoshida Y."/>
            <person name="Ohtoshi R."/>
            <person name="Malay A.D."/>
            <person name="Moran D.A.P."/>
            <person name="Tomita M."/>
            <person name="Numata K."/>
            <person name="Arakawa K."/>
        </authorList>
    </citation>
    <scope>NUCLEOTIDE SEQUENCE</scope>
</reference>
<comment type="caution">
    <text evidence="4">Lacks conserved residue(s) required for the propagation of feature annotation.</text>
</comment>
<feature type="disulfide bond" evidence="4">
    <location>
        <begin position="197"/>
        <end position="224"/>
    </location>
</feature>
<evidence type="ECO:0000256" key="2">
    <source>
        <dbReference type="ARBA" id="ARBA00022729"/>
    </source>
</evidence>
<dbReference type="CDD" id="cd00033">
    <property type="entry name" value="CCP"/>
    <property type="match status" value="2"/>
</dbReference>
<feature type="compositionally biased region" description="Basic residues" evidence="5">
    <location>
        <begin position="75"/>
        <end position="89"/>
    </location>
</feature>
<sequence length="625" mass="71234">MGMYDYRPYVKKVTNNRQIMYECLRHFTLVDGPPGATCVDGQWSPKKMPKCIRGSHPVLTTNQRRRRELLRSRLRMRRGGKRRRRGKTTRSKDRAGKEACTLRETDWMEVEIVRMGRGNESLPHGTVINVTCTAGYHLNIGNRTAKCVRGRWKPKEPECQTLPCLVPTTPNGVYHHFQRAVAAREEISHGEVVMLTCLPGFQQMGPDSLRCWYGDWAVDNLPDCVPKPCELPIIPQGHYLSGYRPGLTVSHGSSVEYDCKADYVKISDETIQCLEGSLRPFSPSCQHHSLKVDSIISPDDVQETDVRYRQMGRGMDGMSVDSPNGFRPCGPPERQQNTLLYPTTKSRKTAGVLSDEPEGVSETQPRWYAHNTEVRFNCIRGIYGEKTTWKIVCDDGNWVGGAYKCEAEPEPPPDEDRRNKSCIFLNTEPNLVAFLGDELIEEEETEHPPHSELVFRCKDIGKYSLIGSVRRRCVNGDWDGVKPSCYGLSQENDYALEKPPTILFRHQLGPIAQSNEGKLIVYPGTILHLECLWIRKYGIPHWQVSHSYRKYPEGWTNEAGRDPQLEYRLSIYHAQKDDSGRFTCITPMGHRHSVDIVVAGKHSLLFHSENTCCKCLIFLVAFYEK</sequence>
<dbReference type="OrthoDB" id="6418332at2759"/>
<dbReference type="SMART" id="SM00032">
    <property type="entry name" value="CCP"/>
    <property type="match status" value="6"/>
</dbReference>
<proteinExistence type="predicted"/>
<protein>
    <submittedName>
        <fullName evidence="7">CUB and sushi domain-containing protein 1</fullName>
    </submittedName>
</protein>
<name>A0A8X6JGX0_TRICU</name>
<evidence type="ECO:0000256" key="4">
    <source>
        <dbReference type="PROSITE-ProRule" id="PRU00302"/>
    </source>
</evidence>
<dbReference type="AlphaFoldDB" id="A0A8X6JGX0"/>
<dbReference type="Gene3D" id="2.60.40.10">
    <property type="entry name" value="Immunoglobulins"/>
    <property type="match status" value="1"/>
</dbReference>
<feature type="region of interest" description="Disordered" evidence="5">
    <location>
        <begin position="313"/>
        <end position="337"/>
    </location>
</feature>
<dbReference type="Proteomes" id="UP000887116">
    <property type="component" value="Unassembled WGS sequence"/>
</dbReference>
<feature type="domain" description="Sushi" evidence="6">
    <location>
        <begin position="162"/>
        <end position="226"/>
    </location>
</feature>
<feature type="domain" description="Sushi" evidence="6">
    <location>
        <begin position="1"/>
        <end position="53"/>
    </location>
</feature>
<dbReference type="GO" id="GO:0001851">
    <property type="term" value="F:complement component C3b binding"/>
    <property type="evidence" value="ECO:0007669"/>
    <property type="project" value="TreeGrafter"/>
</dbReference>
<keyword evidence="3 4" id="KW-1015">Disulfide bond</keyword>
<dbReference type="Pfam" id="PF00084">
    <property type="entry name" value="Sushi"/>
    <property type="match status" value="3"/>
</dbReference>
<organism evidence="7 8">
    <name type="scientific">Trichonephila clavata</name>
    <name type="common">Joro spider</name>
    <name type="synonym">Nephila clavata</name>
    <dbReference type="NCBI Taxonomy" id="2740835"/>
    <lineage>
        <taxon>Eukaryota</taxon>
        <taxon>Metazoa</taxon>
        <taxon>Ecdysozoa</taxon>
        <taxon>Arthropoda</taxon>
        <taxon>Chelicerata</taxon>
        <taxon>Arachnida</taxon>
        <taxon>Araneae</taxon>
        <taxon>Araneomorphae</taxon>
        <taxon>Entelegynae</taxon>
        <taxon>Araneoidea</taxon>
        <taxon>Nephilidae</taxon>
        <taxon>Trichonephila</taxon>
    </lineage>
</organism>
<dbReference type="InterPro" id="IPR000436">
    <property type="entry name" value="Sushi_SCR_CCP_dom"/>
</dbReference>
<dbReference type="Gene3D" id="2.10.70.10">
    <property type="entry name" value="Complement Module, domain 1"/>
    <property type="match status" value="5"/>
</dbReference>
<feature type="domain" description="Sushi" evidence="6">
    <location>
        <begin position="98"/>
        <end position="161"/>
    </location>
</feature>
<keyword evidence="1 4" id="KW-0768">Sushi</keyword>